<comment type="subcellular location">
    <subcellularLocation>
        <location evidence="1">Cytoplasm</location>
    </subcellularLocation>
</comment>
<dbReference type="Proteomes" id="UP000886721">
    <property type="component" value="Unassembled WGS sequence"/>
</dbReference>
<keyword evidence="7" id="KW-0418">Kinase</keyword>
<dbReference type="AlphaFoldDB" id="A0A9D1WUJ8"/>
<dbReference type="Pfam" id="PF03610">
    <property type="entry name" value="EIIA-man"/>
    <property type="match status" value="1"/>
</dbReference>
<evidence type="ECO:0000256" key="6">
    <source>
        <dbReference type="ARBA" id="ARBA00022683"/>
    </source>
</evidence>
<dbReference type="EMBL" id="DXEM01000014">
    <property type="protein sequence ID" value="HIX67412.1"/>
    <property type="molecule type" value="Genomic_DNA"/>
</dbReference>
<dbReference type="PROSITE" id="PS51096">
    <property type="entry name" value="PTS_EIIA_TYPE_4"/>
    <property type="match status" value="1"/>
</dbReference>
<keyword evidence="4 9" id="KW-0762">Sugar transport</keyword>
<dbReference type="GO" id="GO:0009401">
    <property type="term" value="P:phosphoenolpyruvate-dependent sugar phosphotransferase system"/>
    <property type="evidence" value="ECO:0007669"/>
    <property type="project" value="UniProtKB-KW"/>
</dbReference>
<gene>
    <name evidence="9" type="ORF">H9735_04695</name>
</gene>
<dbReference type="InterPro" id="IPR033887">
    <property type="entry name" value="PTS_IIA_man"/>
</dbReference>
<dbReference type="GO" id="GO:0016301">
    <property type="term" value="F:kinase activity"/>
    <property type="evidence" value="ECO:0007669"/>
    <property type="project" value="UniProtKB-KW"/>
</dbReference>
<dbReference type="PANTHER" id="PTHR33799:SF1">
    <property type="entry name" value="PTS SYSTEM MANNOSE-SPECIFIC EIIAB COMPONENT-RELATED"/>
    <property type="match status" value="1"/>
</dbReference>
<reference evidence="9" key="2">
    <citation type="submission" date="2021-04" db="EMBL/GenBank/DDBJ databases">
        <authorList>
            <person name="Gilroy R."/>
        </authorList>
    </citation>
    <scope>NUCLEOTIDE SEQUENCE</scope>
    <source>
        <strain evidence="9">CHK191-13928</strain>
    </source>
</reference>
<organism evidence="9 10">
    <name type="scientific">Candidatus Anaerostipes excrementavium</name>
    <dbReference type="NCBI Taxonomy" id="2838463"/>
    <lineage>
        <taxon>Bacteria</taxon>
        <taxon>Bacillati</taxon>
        <taxon>Bacillota</taxon>
        <taxon>Clostridia</taxon>
        <taxon>Lachnospirales</taxon>
        <taxon>Lachnospiraceae</taxon>
        <taxon>Anaerostipes</taxon>
    </lineage>
</organism>
<dbReference type="GO" id="GO:0016020">
    <property type="term" value="C:membrane"/>
    <property type="evidence" value="ECO:0007669"/>
    <property type="project" value="InterPro"/>
</dbReference>
<dbReference type="InterPro" id="IPR051471">
    <property type="entry name" value="Bacterial_PTS_sugar_comp"/>
</dbReference>
<protein>
    <submittedName>
        <fullName evidence="9">PTS sugar transporter subunit IIA</fullName>
    </submittedName>
</protein>
<evidence type="ECO:0000256" key="5">
    <source>
        <dbReference type="ARBA" id="ARBA00022679"/>
    </source>
</evidence>
<evidence type="ECO:0000256" key="1">
    <source>
        <dbReference type="ARBA" id="ARBA00004496"/>
    </source>
</evidence>
<name>A0A9D1WUJ8_9FIRM</name>
<keyword evidence="3" id="KW-0963">Cytoplasm</keyword>
<evidence type="ECO:0000256" key="4">
    <source>
        <dbReference type="ARBA" id="ARBA00022597"/>
    </source>
</evidence>
<keyword evidence="5" id="KW-0808">Transferase</keyword>
<keyword evidence="2" id="KW-0813">Transport</keyword>
<comment type="caution">
    <text evidence="9">The sequence shown here is derived from an EMBL/GenBank/DDBJ whole genome shotgun (WGS) entry which is preliminary data.</text>
</comment>
<dbReference type="Gene3D" id="3.40.50.510">
    <property type="entry name" value="Phosphotransferase system, mannose-type IIA component"/>
    <property type="match status" value="1"/>
</dbReference>
<proteinExistence type="predicted"/>
<evidence type="ECO:0000313" key="9">
    <source>
        <dbReference type="EMBL" id="HIX67412.1"/>
    </source>
</evidence>
<dbReference type="InterPro" id="IPR004701">
    <property type="entry name" value="PTS_EIIA_man-typ"/>
</dbReference>
<evidence type="ECO:0000259" key="8">
    <source>
        <dbReference type="PROSITE" id="PS51096"/>
    </source>
</evidence>
<feature type="domain" description="PTS EIIA type-4" evidence="8">
    <location>
        <begin position="1"/>
        <end position="124"/>
    </location>
</feature>
<sequence length="130" mass="13982">MVGIAVISHGKMCEGILDSVSMVAGEMKQTDSVSLKAGESPEHFKDRLKEVVDRLDTGDGVVVFADLMGGTPFNTICTLSQEQNVTIVTGMNMAMLLTASLERTENTSMETLVELAMEAGTQGIRSLKRK</sequence>
<evidence type="ECO:0000256" key="3">
    <source>
        <dbReference type="ARBA" id="ARBA00022490"/>
    </source>
</evidence>
<dbReference type="PANTHER" id="PTHR33799">
    <property type="entry name" value="PTS PERMEASE-RELATED-RELATED"/>
    <property type="match status" value="1"/>
</dbReference>
<evidence type="ECO:0000313" key="10">
    <source>
        <dbReference type="Proteomes" id="UP000886721"/>
    </source>
</evidence>
<dbReference type="GO" id="GO:0005737">
    <property type="term" value="C:cytoplasm"/>
    <property type="evidence" value="ECO:0007669"/>
    <property type="project" value="UniProtKB-SubCell"/>
</dbReference>
<dbReference type="SUPFAM" id="SSF53062">
    <property type="entry name" value="PTS system fructose IIA component-like"/>
    <property type="match status" value="1"/>
</dbReference>
<evidence type="ECO:0000256" key="2">
    <source>
        <dbReference type="ARBA" id="ARBA00022448"/>
    </source>
</evidence>
<accession>A0A9D1WUJ8</accession>
<dbReference type="InterPro" id="IPR036662">
    <property type="entry name" value="PTS_EIIA_man-typ_sf"/>
</dbReference>
<keyword evidence="6" id="KW-0598">Phosphotransferase system</keyword>
<reference evidence="9" key="1">
    <citation type="journal article" date="2021" name="PeerJ">
        <title>Extensive microbial diversity within the chicken gut microbiome revealed by metagenomics and culture.</title>
        <authorList>
            <person name="Gilroy R."/>
            <person name="Ravi A."/>
            <person name="Getino M."/>
            <person name="Pursley I."/>
            <person name="Horton D.L."/>
            <person name="Alikhan N.F."/>
            <person name="Baker D."/>
            <person name="Gharbi K."/>
            <person name="Hall N."/>
            <person name="Watson M."/>
            <person name="Adriaenssens E.M."/>
            <person name="Foster-Nyarko E."/>
            <person name="Jarju S."/>
            <person name="Secka A."/>
            <person name="Antonio M."/>
            <person name="Oren A."/>
            <person name="Chaudhuri R.R."/>
            <person name="La Ragione R."/>
            <person name="Hildebrand F."/>
            <person name="Pallen M.J."/>
        </authorList>
    </citation>
    <scope>NUCLEOTIDE SEQUENCE</scope>
    <source>
        <strain evidence="9">CHK191-13928</strain>
    </source>
</reference>
<evidence type="ECO:0000256" key="7">
    <source>
        <dbReference type="ARBA" id="ARBA00022777"/>
    </source>
</evidence>
<dbReference type="CDD" id="cd00006">
    <property type="entry name" value="PTS_IIA_man"/>
    <property type="match status" value="1"/>
</dbReference>